<feature type="transmembrane region" description="Helical" evidence="1">
    <location>
        <begin position="6"/>
        <end position="23"/>
    </location>
</feature>
<accession>A0AAU8A286</accession>
<dbReference type="EMBL" id="CP099959">
    <property type="protein sequence ID" value="XCC57528.1"/>
    <property type="molecule type" value="Genomic_DNA"/>
</dbReference>
<dbReference type="AlphaFoldDB" id="A0AAU8A286"/>
<protein>
    <submittedName>
        <fullName evidence="2">Uncharacterized protein</fullName>
    </submittedName>
</protein>
<keyword evidence="1" id="KW-1133">Transmembrane helix</keyword>
<feature type="transmembrane region" description="Helical" evidence="1">
    <location>
        <begin position="28"/>
        <end position="44"/>
    </location>
</feature>
<keyword evidence="1" id="KW-0472">Membrane</keyword>
<evidence type="ECO:0000313" key="2">
    <source>
        <dbReference type="EMBL" id="XCC57528.1"/>
    </source>
</evidence>
<dbReference type="RefSeq" id="WP_353438566.1">
    <property type="nucleotide sequence ID" value="NZ_CP099959.1"/>
</dbReference>
<keyword evidence="1" id="KW-0812">Transmembrane</keyword>
<reference evidence="2" key="1">
    <citation type="submission" date="2022-06" db="EMBL/GenBank/DDBJ databases">
        <title>New Polynucleobacter species.</title>
        <authorList>
            <person name="Hahn M.W."/>
        </authorList>
    </citation>
    <scope>NUCLEOTIDE SEQUENCE</scope>
    <source>
        <strain evidence="2">UK-FUSCHL-C3</strain>
    </source>
</reference>
<proteinExistence type="predicted"/>
<gene>
    <name evidence="2" type="ORF">NKE59_08565</name>
</gene>
<name>A0AAU8A286_9BURK</name>
<evidence type="ECO:0000256" key="1">
    <source>
        <dbReference type="SAM" id="Phobius"/>
    </source>
</evidence>
<organism evidence="2">
    <name type="scientific">Polynucleobacter sp. UK-FUSCHL-C3</name>
    <dbReference type="NCBI Taxonomy" id="2955208"/>
    <lineage>
        <taxon>Bacteria</taxon>
        <taxon>Pseudomonadati</taxon>
        <taxon>Pseudomonadota</taxon>
        <taxon>Betaproteobacteria</taxon>
        <taxon>Burkholderiales</taxon>
        <taxon>Burkholderiaceae</taxon>
        <taxon>Polynucleobacter</taxon>
    </lineage>
</organism>
<sequence>MITRKWWMIFGFIALAMGFYMYIRDRDLIGIVIAVLILLGAFSTKQKS</sequence>